<dbReference type="AlphaFoldDB" id="A0A6I0DDB4"/>
<reference evidence="2 3" key="1">
    <citation type="submission" date="2019-09" db="EMBL/GenBank/DDBJ databases">
        <title>Taxonomic organization of the family Brucellaceae based on a phylogenomic approach.</title>
        <authorList>
            <person name="Leclercq S."/>
            <person name="Cloeckaert A."/>
            <person name="Zygmunt M.S."/>
        </authorList>
    </citation>
    <scope>NUCLEOTIDE SEQUENCE [LARGE SCALE GENOMIC DNA]</scope>
    <source>
        <strain evidence="2 3">LMG 3313</strain>
    </source>
</reference>
<dbReference type="RefSeq" id="WP_151615360.1">
    <property type="nucleotide sequence ID" value="NZ_CP103345.1"/>
</dbReference>
<name>A0A6I0DDB4_BRUAN</name>
<proteinExistence type="predicted"/>
<accession>A0A6I0DDB4</accession>
<evidence type="ECO:0000256" key="1">
    <source>
        <dbReference type="SAM" id="MobiDB-lite"/>
    </source>
</evidence>
<evidence type="ECO:0000313" key="3">
    <source>
        <dbReference type="Proteomes" id="UP000481876"/>
    </source>
</evidence>
<comment type="caution">
    <text evidence="2">The sequence shown here is derived from an EMBL/GenBank/DDBJ whole genome shotgun (WGS) entry which is preliminary data.</text>
</comment>
<sequence>MFVLNRASDPKTVSHFSGYAPARGTHPQRIWHMQQQFTAVLYPRKAKLRTPVFSVTAFNFLLQMQGITVANELPKQTMGKHSKRTKKPAAAMAAAGSKSERKAFDQ</sequence>
<organism evidence="2 3">
    <name type="scientific">Brucella anthropi</name>
    <name type="common">Ochrobactrum anthropi</name>
    <dbReference type="NCBI Taxonomy" id="529"/>
    <lineage>
        <taxon>Bacteria</taxon>
        <taxon>Pseudomonadati</taxon>
        <taxon>Pseudomonadota</taxon>
        <taxon>Alphaproteobacteria</taxon>
        <taxon>Hyphomicrobiales</taxon>
        <taxon>Brucellaceae</taxon>
        <taxon>Brucella/Ochrobactrum group</taxon>
        <taxon>Brucella</taxon>
    </lineage>
</organism>
<gene>
    <name evidence="2" type="ORF">F9L04_12505</name>
</gene>
<feature type="compositionally biased region" description="Basic residues" evidence="1">
    <location>
        <begin position="78"/>
        <end position="87"/>
    </location>
</feature>
<feature type="region of interest" description="Disordered" evidence="1">
    <location>
        <begin position="73"/>
        <end position="106"/>
    </location>
</feature>
<dbReference type="EMBL" id="WBWS01000012">
    <property type="protein sequence ID" value="KAB2768499.1"/>
    <property type="molecule type" value="Genomic_DNA"/>
</dbReference>
<protein>
    <submittedName>
        <fullName evidence="2">Uncharacterized protein</fullName>
    </submittedName>
</protein>
<evidence type="ECO:0000313" key="2">
    <source>
        <dbReference type="EMBL" id="KAB2768499.1"/>
    </source>
</evidence>
<dbReference type="Proteomes" id="UP000481876">
    <property type="component" value="Unassembled WGS sequence"/>
</dbReference>